<accession>K0III2</accession>
<dbReference type="Pfam" id="PF02371">
    <property type="entry name" value="Transposase_20"/>
    <property type="match status" value="1"/>
</dbReference>
<gene>
    <name evidence="2" type="ordered locus">Ngar_c09350</name>
</gene>
<dbReference type="AlphaFoldDB" id="K0III2"/>
<dbReference type="Proteomes" id="UP000008037">
    <property type="component" value="Chromosome"/>
</dbReference>
<dbReference type="GeneID" id="13795330"/>
<dbReference type="RefSeq" id="WP_015018421.1">
    <property type="nucleotide sequence ID" value="NC_018719.1"/>
</dbReference>
<dbReference type="GO" id="GO:0004803">
    <property type="term" value="F:transposase activity"/>
    <property type="evidence" value="ECO:0007669"/>
    <property type="project" value="InterPro"/>
</dbReference>
<dbReference type="STRING" id="1237085.Ngar_c09350"/>
<dbReference type="PANTHER" id="PTHR33055">
    <property type="entry name" value="TRANSPOSASE FOR INSERTION SEQUENCE ELEMENT IS1111A"/>
    <property type="match status" value="1"/>
</dbReference>
<dbReference type="InterPro" id="IPR047650">
    <property type="entry name" value="Transpos_IS110"/>
</dbReference>
<dbReference type="OrthoDB" id="191749at2157"/>
<dbReference type="GO" id="GO:0003677">
    <property type="term" value="F:DNA binding"/>
    <property type="evidence" value="ECO:0007669"/>
    <property type="project" value="InterPro"/>
</dbReference>
<name>K0III2_NITGG</name>
<keyword evidence="3" id="KW-1185">Reference proteome</keyword>
<protein>
    <submittedName>
        <fullName evidence="2">Putative transposase IS116/IS110/IS902 family</fullName>
    </submittedName>
</protein>
<sequence length="141" mass="16485">MTIISDLFTEKGKEYLRSLKISAVDDCLDDTIEFLDRKILQLDREIKKMATTDDRYARHLMMTIPGISYYAALLISAEIADINRFSDYEHLCSYAKLIPGTYQSGDKQYQRPDMKGNDMLNWIMIQCTHVHVQYCHSIRHL</sequence>
<dbReference type="InParanoid" id="K0III2"/>
<dbReference type="KEGG" id="nga:Ngar_c09350"/>
<dbReference type="GO" id="GO:0006313">
    <property type="term" value="P:DNA transposition"/>
    <property type="evidence" value="ECO:0007669"/>
    <property type="project" value="InterPro"/>
</dbReference>
<dbReference type="PANTHER" id="PTHR33055:SF13">
    <property type="entry name" value="TRANSPOSASE"/>
    <property type="match status" value="1"/>
</dbReference>
<proteinExistence type="predicted"/>
<dbReference type="InterPro" id="IPR003346">
    <property type="entry name" value="Transposase_20"/>
</dbReference>
<reference evidence="2 3" key="1">
    <citation type="journal article" date="2012" name="Environ. Microbiol.">
        <title>The genome of the ammonia-oxidizing Candidatus Nitrososphaera gargensis: insights into metabolic versatility and environmental adaptations.</title>
        <authorList>
            <person name="Spang A."/>
            <person name="Poehlein A."/>
            <person name="Offre P."/>
            <person name="Zumbragel S."/>
            <person name="Haider S."/>
            <person name="Rychlik N."/>
            <person name="Nowka B."/>
            <person name="Schmeisser C."/>
            <person name="Lebedeva E.V."/>
            <person name="Rattei T."/>
            <person name="Bohm C."/>
            <person name="Schmid M."/>
            <person name="Galushko A."/>
            <person name="Hatzenpichler R."/>
            <person name="Weinmaier T."/>
            <person name="Daniel R."/>
            <person name="Schleper C."/>
            <person name="Spieck E."/>
            <person name="Streit W."/>
            <person name="Wagner M."/>
        </authorList>
    </citation>
    <scope>NUCLEOTIDE SEQUENCE [LARGE SCALE GENOMIC DNA]</scope>
    <source>
        <strain evidence="3">Ga9.2</strain>
    </source>
</reference>
<evidence type="ECO:0000259" key="1">
    <source>
        <dbReference type="Pfam" id="PF02371"/>
    </source>
</evidence>
<dbReference type="EMBL" id="CP002408">
    <property type="protein sequence ID" value="AFU57877.1"/>
    <property type="molecule type" value="Genomic_DNA"/>
</dbReference>
<organism evidence="2 3">
    <name type="scientific">Nitrososphaera gargensis (strain Ga9.2)</name>
    <dbReference type="NCBI Taxonomy" id="1237085"/>
    <lineage>
        <taxon>Archaea</taxon>
        <taxon>Nitrososphaerota</taxon>
        <taxon>Nitrososphaeria</taxon>
        <taxon>Nitrososphaerales</taxon>
        <taxon>Nitrososphaeraceae</taxon>
        <taxon>Nitrososphaera</taxon>
    </lineage>
</organism>
<dbReference type="HOGENOM" id="CLU_2079492_0_0_2"/>
<dbReference type="BioCyc" id="CNIT1237085:G1324-933-MONOMER"/>
<evidence type="ECO:0000313" key="2">
    <source>
        <dbReference type="EMBL" id="AFU57877.1"/>
    </source>
</evidence>
<feature type="domain" description="Transposase IS116/IS110/IS902 C-terminal" evidence="1">
    <location>
        <begin position="59"/>
        <end position="133"/>
    </location>
</feature>
<evidence type="ECO:0000313" key="3">
    <source>
        <dbReference type="Proteomes" id="UP000008037"/>
    </source>
</evidence>